<keyword evidence="3 6" id="KW-1133">Transmembrane helix</keyword>
<keyword evidence="8" id="KW-1185">Reference proteome</keyword>
<reference evidence="7" key="2">
    <citation type="journal article" date="2023" name="IMA Fungus">
        <title>Comparative genomic study of the Penicillium genus elucidates a diverse pangenome and 15 lateral gene transfer events.</title>
        <authorList>
            <person name="Petersen C."/>
            <person name="Sorensen T."/>
            <person name="Nielsen M.R."/>
            <person name="Sondergaard T.E."/>
            <person name="Sorensen J.L."/>
            <person name="Fitzpatrick D.A."/>
            <person name="Frisvad J.C."/>
            <person name="Nielsen K.L."/>
        </authorList>
    </citation>
    <scope>NUCLEOTIDE SEQUENCE</scope>
    <source>
        <strain evidence="7">IBT 23319</strain>
    </source>
</reference>
<evidence type="ECO:0000256" key="4">
    <source>
        <dbReference type="ARBA" id="ARBA00023136"/>
    </source>
</evidence>
<gene>
    <name evidence="7" type="ORF">N7469_001850</name>
</gene>
<dbReference type="RefSeq" id="XP_056506527.1">
    <property type="nucleotide sequence ID" value="XM_056640770.1"/>
</dbReference>
<dbReference type="GeneID" id="81379937"/>
<keyword evidence="4 6" id="KW-0472">Membrane</keyword>
<protein>
    <submittedName>
        <fullName evidence="7">Formate/nitrite transporter</fullName>
    </submittedName>
</protein>
<dbReference type="Gene3D" id="1.20.1080.10">
    <property type="entry name" value="Glycerol uptake facilitator protein"/>
    <property type="match status" value="1"/>
</dbReference>
<evidence type="ECO:0000313" key="7">
    <source>
        <dbReference type="EMBL" id="KAJ5243523.1"/>
    </source>
</evidence>
<dbReference type="InterPro" id="IPR023271">
    <property type="entry name" value="Aquaporin-like"/>
</dbReference>
<feature type="region of interest" description="Disordered" evidence="5">
    <location>
        <begin position="47"/>
        <end position="69"/>
    </location>
</feature>
<comment type="subcellular location">
    <subcellularLocation>
        <location evidence="1">Membrane</location>
        <topology evidence="1">Multi-pass membrane protein</topology>
    </subcellularLocation>
</comment>
<feature type="transmembrane region" description="Helical" evidence="6">
    <location>
        <begin position="20"/>
        <end position="41"/>
    </location>
</feature>
<dbReference type="EMBL" id="JAPQKT010000001">
    <property type="protein sequence ID" value="KAJ5243523.1"/>
    <property type="molecule type" value="Genomic_DNA"/>
</dbReference>
<dbReference type="OrthoDB" id="4829at2759"/>
<accession>A0A9W9PI93</accession>
<dbReference type="AlphaFoldDB" id="A0A9W9PI93"/>
<evidence type="ECO:0000256" key="1">
    <source>
        <dbReference type="ARBA" id="ARBA00004141"/>
    </source>
</evidence>
<dbReference type="Proteomes" id="UP001147733">
    <property type="component" value="Unassembled WGS sequence"/>
</dbReference>
<name>A0A9W9PI93_PENCI</name>
<evidence type="ECO:0000256" key="5">
    <source>
        <dbReference type="SAM" id="MobiDB-lite"/>
    </source>
</evidence>
<evidence type="ECO:0000256" key="3">
    <source>
        <dbReference type="ARBA" id="ARBA00022989"/>
    </source>
</evidence>
<sequence length="69" mass="7189">MTFIPLGIWEGAPGLSVGLYIWKGIIPTLIGNILGGGLFCVSGSKIPKSHESRVTGSETDIEASASRSD</sequence>
<proteinExistence type="predicted"/>
<comment type="caution">
    <text evidence="7">The sequence shown here is derived from an EMBL/GenBank/DDBJ whole genome shotgun (WGS) entry which is preliminary data.</text>
</comment>
<keyword evidence="2 6" id="KW-0812">Transmembrane</keyword>
<reference evidence="7" key="1">
    <citation type="submission" date="2022-11" db="EMBL/GenBank/DDBJ databases">
        <authorList>
            <person name="Petersen C."/>
        </authorList>
    </citation>
    <scope>NUCLEOTIDE SEQUENCE</scope>
    <source>
        <strain evidence="7">IBT 23319</strain>
    </source>
</reference>
<evidence type="ECO:0000313" key="8">
    <source>
        <dbReference type="Proteomes" id="UP001147733"/>
    </source>
</evidence>
<evidence type="ECO:0000256" key="6">
    <source>
        <dbReference type="SAM" id="Phobius"/>
    </source>
</evidence>
<organism evidence="7 8">
    <name type="scientific">Penicillium citrinum</name>
    <dbReference type="NCBI Taxonomy" id="5077"/>
    <lineage>
        <taxon>Eukaryota</taxon>
        <taxon>Fungi</taxon>
        <taxon>Dikarya</taxon>
        <taxon>Ascomycota</taxon>
        <taxon>Pezizomycotina</taxon>
        <taxon>Eurotiomycetes</taxon>
        <taxon>Eurotiomycetidae</taxon>
        <taxon>Eurotiales</taxon>
        <taxon>Aspergillaceae</taxon>
        <taxon>Penicillium</taxon>
    </lineage>
</organism>
<evidence type="ECO:0000256" key="2">
    <source>
        <dbReference type="ARBA" id="ARBA00022692"/>
    </source>
</evidence>
<dbReference type="GO" id="GO:0016020">
    <property type="term" value="C:membrane"/>
    <property type="evidence" value="ECO:0007669"/>
    <property type="project" value="UniProtKB-SubCell"/>
</dbReference>